<dbReference type="OrthoDB" id="25344at2157"/>
<dbReference type="GeneID" id="39858111"/>
<evidence type="ECO:0000313" key="3">
    <source>
        <dbReference type="EMBL" id="QCC47683.1"/>
    </source>
</evidence>
<dbReference type="EMBL" id="CP031311">
    <property type="protein sequence ID" value="QCC47683.1"/>
    <property type="molecule type" value="Genomic_DNA"/>
</dbReference>
<dbReference type="AlphaFoldDB" id="A0A1H6AP45"/>
<dbReference type="KEGG" id="hlm:DV707_08435"/>
<sequence length="533" mass="59677">MTDMNIASFTIRNYKAIKQAQIDFGAYNVVIGKNDVGKSSLLEAIDLLLNFDTPSESGFHKHDVSNTITLHCEFDGISETLKEDLTEEYLEDDEFAITVRHESAGGRTPSAVYINSEELDAGAVEVDGEELSKSDSREYIQDQLPETVTVLAERDYNSETSLTRDSWLTRLMSPVFSSDTLDEKKREIREELEEQSEDIKIALNTVISSQHPHINNVKIDIGEVDLSKSISPDIKVKDDNLGEWMSLSERGSGVGNQFILSMMKSYADSQYGDGYSVLYEEPENSLHPSAVREMGKTLRDISEQGNQVIITTHSQSLINSHQNGSLIVASNDGGEAEFKVVNDDGFEAIEAIGAKNSDILQSDYVLYTEGASDATVVEVICHNEFEDWRSLNVTIQPAGGGNLQHQLENMKQINRNSGILIDSDRETEGGELGEQSRILKDESERIDLDCWLLDRREIENYFHPDAIQEVLSVDDTIDIGHYDDAEAMLKQECNYGDGKVQNAREIAECMYEEGLDDEFSDLKITIEDIFEEV</sequence>
<feature type="coiled-coil region" evidence="1">
    <location>
        <begin position="178"/>
        <end position="205"/>
    </location>
</feature>
<keyword evidence="4" id="KW-0540">Nuclease</keyword>
<dbReference type="EMBL" id="FNVN01000003">
    <property type="protein sequence ID" value="SEG50478.1"/>
    <property type="molecule type" value="Genomic_DNA"/>
</dbReference>
<evidence type="ECO:0000259" key="2">
    <source>
        <dbReference type="Pfam" id="PF13175"/>
    </source>
</evidence>
<evidence type="ECO:0000256" key="1">
    <source>
        <dbReference type="SAM" id="Coils"/>
    </source>
</evidence>
<dbReference type="SUPFAM" id="SSF52540">
    <property type="entry name" value="P-loop containing nucleoside triphosphate hydrolases"/>
    <property type="match status" value="1"/>
</dbReference>
<dbReference type="Proteomes" id="UP000236740">
    <property type="component" value="Unassembled WGS sequence"/>
</dbReference>
<keyword evidence="4" id="KW-0255">Endonuclease</keyword>
<dbReference type="InterPro" id="IPR041685">
    <property type="entry name" value="AAA_GajA/Old/RecF-like"/>
</dbReference>
<dbReference type="PANTHER" id="PTHR43581">
    <property type="entry name" value="ATP/GTP PHOSPHATASE"/>
    <property type="match status" value="1"/>
</dbReference>
<dbReference type="InterPro" id="IPR051396">
    <property type="entry name" value="Bact_Antivir_Def_Nuclease"/>
</dbReference>
<keyword evidence="1" id="KW-0175">Coiled coil</keyword>
<name>A0A1H6AP45_9EURY</name>
<dbReference type="Pfam" id="PF13175">
    <property type="entry name" value="AAA_15"/>
    <property type="match status" value="1"/>
</dbReference>
<dbReference type="PANTHER" id="PTHR43581:SF4">
    <property type="entry name" value="ATP_GTP PHOSPHATASE"/>
    <property type="match status" value="1"/>
</dbReference>
<evidence type="ECO:0000313" key="4">
    <source>
        <dbReference type="EMBL" id="SEG50478.1"/>
    </source>
</evidence>
<feature type="domain" description="Endonuclease GajA/Old nuclease/RecF-like AAA" evidence="2">
    <location>
        <begin position="4"/>
        <end position="318"/>
    </location>
</feature>
<proteinExistence type="predicted"/>
<dbReference type="Gene3D" id="3.40.50.300">
    <property type="entry name" value="P-loop containing nucleotide triphosphate hydrolases"/>
    <property type="match status" value="1"/>
</dbReference>
<evidence type="ECO:0000313" key="5">
    <source>
        <dbReference type="Proteomes" id="UP000236740"/>
    </source>
</evidence>
<organism evidence="4 5">
    <name type="scientific">Halobellus limi</name>
    <dbReference type="NCBI Taxonomy" id="699433"/>
    <lineage>
        <taxon>Archaea</taxon>
        <taxon>Methanobacteriati</taxon>
        <taxon>Methanobacteriota</taxon>
        <taxon>Stenosarchaea group</taxon>
        <taxon>Halobacteria</taxon>
        <taxon>Halobacteriales</taxon>
        <taxon>Haloferacaceae</taxon>
        <taxon>Halobellus</taxon>
    </lineage>
</organism>
<evidence type="ECO:0000313" key="6">
    <source>
        <dbReference type="Proteomes" id="UP000296733"/>
    </source>
</evidence>
<keyword evidence="4" id="KW-0378">Hydrolase</keyword>
<gene>
    <name evidence="3" type="ORF">DV707_08435</name>
    <name evidence="4" type="ORF">SAMN04488133_2430</name>
</gene>
<dbReference type="RefSeq" id="WP_103992126.1">
    <property type="nucleotide sequence ID" value="NZ_CP031311.1"/>
</dbReference>
<reference evidence="4 5" key="1">
    <citation type="submission" date="2016-10" db="EMBL/GenBank/DDBJ databases">
        <authorList>
            <person name="de Groot N.N."/>
        </authorList>
    </citation>
    <scope>NUCLEOTIDE SEQUENCE [LARGE SCALE GENOMIC DNA]</scope>
    <source>
        <strain evidence="4 5">CGMCC 1.10331</strain>
    </source>
</reference>
<protein>
    <submittedName>
        <fullName evidence="3">DUF2813 domain-containing protein</fullName>
    </submittedName>
    <submittedName>
        <fullName evidence="4">Putative ATP-dependent endonuclease of the OLD family</fullName>
    </submittedName>
</protein>
<dbReference type="InterPro" id="IPR027417">
    <property type="entry name" value="P-loop_NTPase"/>
</dbReference>
<dbReference type="GO" id="GO:0004519">
    <property type="term" value="F:endonuclease activity"/>
    <property type="evidence" value="ECO:0007669"/>
    <property type="project" value="UniProtKB-KW"/>
</dbReference>
<reference evidence="3 6" key="2">
    <citation type="journal article" date="2019" name="Nat. Commun.">
        <title>A new type of DNA phosphorothioation-based antiviral system in archaea.</title>
        <authorList>
            <person name="Xiong L."/>
            <person name="Liu S."/>
            <person name="Chen S."/>
            <person name="Xiao Y."/>
            <person name="Zhu B."/>
            <person name="Gao Y."/>
            <person name="Zhang Y."/>
            <person name="Chen B."/>
            <person name="Luo J."/>
            <person name="Deng Z."/>
            <person name="Chen X."/>
            <person name="Wang L."/>
            <person name="Chen S."/>
        </authorList>
    </citation>
    <scope>NUCLEOTIDE SEQUENCE [LARGE SCALE GENOMIC DNA]</scope>
    <source>
        <strain evidence="3 6">CGMCC 1.10331</strain>
    </source>
</reference>
<keyword evidence="5" id="KW-1185">Reference proteome</keyword>
<accession>A0A1H6AP45</accession>
<dbReference type="Proteomes" id="UP000296733">
    <property type="component" value="Chromosome"/>
</dbReference>